<dbReference type="Pfam" id="PF13476">
    <property type="entry name" value="AAA_23"/>
    <property type="match status" value="1"/>
</dbReference>
<feature type="coiled-coil region" evidence="1">
    <location>
        <begin position="536"/>
        <end position="570"/>
    </location>
</feature>
<feature type="coiled-coil region" evidence="1">
    <location>
        <begin position="882"/>
        <end position="997"/>
    </location>
</feature>
<gene>
    <name evidence="3" type="ORF">ACFFVB_18055</name>
</gene>
<dbReference type="Gene3D" id="3.40.50.300">
    <property type="entry name" value="P-loop containing nucleotide triphosphate hydrolases"/>
    <property type="match status" value="2"/>
</dbReference>
<dbReference type="RefSeq" id="WP_382384652.1">
    <property type="nucleotide sequence ID" value="NZ_JBHMEZ010000032.1"/>
</dbReference>
<keyword evidence="1" id="KW-0175">Coiled coil</keyword>
<organism evidence="3 4">
    <name type="scientific">Formosa undariae</name>
    <dbReference type="NCBI Taxonomy" id="1325436"/>
    <lineage>
        <taxon>Bacteria</taxon>
        <taxon>Pseudomonadati</taxon>
        <taxon>Bacteroidota</taxon>
        <taxon>Flavobacteriia</taxon>
        <taxon>Flavobacteriales</taxon>
        <taxon>Flavobacteriaceae</taxon>
        <taxon>Formosa</taxon>
    </lineage>
</organism>
<reference evidence="3 4" key="1">
    <citation type="submission" date="2024-09" db="EMBL/GenBank/DDBJ databases">
        <authorList>
            <person name="Sun Q."/>
            <person name="Mori K."/>
        </authorList>
    </citation>
    <scope>NUCLEOTIDE SEQUENCE [LARGE SCALE GENOMIC DNA]</scope>
    <source>
        <strain evidence="3 4">CECT 8286</strain>
    </source>
</reference>
<protein>
    <submittedName>
        <fullName evidence="3">AAA family ATPase</fullName>
    </submittedName>
</protein>
<accession>A0ABV5F6B1</accession>
<name>A0ABV5F6B1_9FLAO</name>
<evidence type="ECO:0000313" key="3">
    <source>
        <dbReference type="EMBL" id="MFB9054991.1"/>
    </source>
</evidence>
<proteinExistence type="predicted"/>
<dbReference type="InterPro" id="IPR027417">
    <property type="entry name" value="P-loop_NTPase"/>
</dbReference>
<feature type="coiled-coil region" evidence="1">
    <location>
        <begin position="222"/>
        <end position="249"/>
    </location>
</feature>
<feature type="domain" description="Rad50/SbcC-type AAA" evidence="2">
    <location>
        <begin position="5"/>
        <end position="242"/>
    </location>
</feature>
<comment type="caution">
    <text evidence="3">The sequence shown here is derived from an EMBL/GenBank/DDBJ whole genome shotgun (WGS) entry which is preliminary data.</text>
</comment>
<evidence type="ECO:0000313" key="4">
    <source>
        <dbReference type="Proteomes" id="UP001589605"/>
    </source>
</evidence>
<evidence type="ECO:0000256" key="1">
    <source>
        <dbReference type="SAM" id="Coils"/>
    </source>
</evidence>
<dbReference type="PANTHER" id="PTHR32114:SF2">
    <property type="entry name" value="ABC TRANSPORTER ABCH.3"/>
    <property type="match status" value="1"/>
</dbReference>
<dbReference type="InterPro" id="IPR038729">
    <property type="entry name" value="Rad50/SbcC_AAA"/>
</dbReference>
<keyword evidence="4" id="KW-1185">Reference proteome</keyword>
<dbReference type="PANTHER" id="PTHR32114">
    <property type="entry name" value="ABC TRANSPORTER ABCH.3"/>
    <property type="match status" value="1"/>
</dbReference>
<dbReference type="Pfam" id="PF13558">
    <property type="entry name" value="SbcC_Walker_B"/>
    <property type="match status" value="1"/>
</dbReference>
<sequence length="1218" mass="138482">MKILKIELQNINSLKSDSPSVINFEDDHFKDVGLFAITGSTGAGKTTILDAITIALYHSVPRFNNSKGTLLDVVSHGANHAFSRVTFENENVIYEASWQMRLAHHTTGRPYANPQEEVSLKNLTTNTILSSQKRAVIADIITVTQLDYGQFLRSVMLAQGEFASFLSAKGTEKGKLLEQITGEEIYKKIGQGILDRKSLEETKLKDIQAKINADDVLTDDAKNELNERNNQLDTQLKDSENQLEALQQIVSWYVKSEELAVQSKQLEEHANIISSHLEKNKQEFDLLDLNEKAEPFKELIQNFNTNKKHSTEKANQLQKLQAELTALNPKIEILDKLSTKQNVLLEASKKEFNDWQPKFDDITKLDSALKVETDDQIKSEKKLVALKLEIKTTKEEQSERSKALTLTESEIKTKADFVSENKYLLEVDAELSNWAANLSTLKSSKNTLNDHAVFVTNKQKAIALRTSELDNNKTLLKNSTTGIETIASEIKTISLELDKYKLSDLISKKDKISKTEADWKLFKNYAEDTLKEIASLEKCTTNTQKLRLELKQFQTELERLTKQIVVQNTTVSDAEKILELEKSIAKYDADRRHLKPGQPCGLCGSIEHPFTKHLETAGVSKSELEVQTRRAYLNTLTESKSNLEKKEIALKTQIENYSSQIETINADITALQLKAKSLELSCELTDSEQIKIELSQCRNTLEALDQTIKSTQKLQSQKDDLSKTLDKLKLEIEVFKTKDTTLSETIKNADEEIEQRQKSIIKLTQTTAVLEENLISKLSRFDYKLPEIDHINSFIEALKKEIKNFNKTQKDIEALKGKITVGNTALEHLDKQLVTYINSEKEYTKALEESRIIAEKIKADRIAILPLEVTVEGKRIQLSDTITQLTKNLDTSKKELQSLLDTKREKETLQKSYVMDLEILDKEKSALDNTLQSLLKESSFLNREDIEKALLTPEDKQRFTQSKQRLKDNQLKLKTLQEEHKKALEKLNQAKNFETSEADSKLALSELKAKRDGYSTTKGQIKEAFRKDQEIRNRNQDIYKKIAEQEKECGTWRALFKLIGNSKDAFNVYVQRLTLKHLLDLANVHLYNLNKRYSLKMEADYKPKEELNFNLIDHYQTDQVRLVDTSSGGEKFIISLALALGLSDLASKNVKIDSLFIDEGFGTLDNNTLETVITTLETLQSQGKLIGIISHVENLKERIPTQIQITKKSNGVSTVQIV</sequence>
<feature type="coiled-coil region" evidence="1">
    <location>
        <begin position="640"/>
        <end position="766"/>
    </location>
</feature>
<dbReference type="Proteomes" id="UP001589605">
    <property type="component" value="Unassembled WGS sequence"/>
</dbReference>
<dbReference type="SUPFAM" id="SSF52540">
    <property type="entry name" value="P-loop containing nucleoside triphosphate hydrolases"/>
    <property type="match status" value="1"/>
</dbReference>
<evidence type="ECO:0000259" key="2">
    <source>
        <dbReference type="Pfam" id="PF13476"/>
    </source>
</evidence>
<dbReference type="EMBL" id="JBHMEZ010000032">
    <property type="protein sequence ID" value="MFB9054991.1"/>
    <property type="molecule type" value="Genomic_DNA"/>
</dbReference>